<evidence type="ECO:0000313" key="2">
    <source>
        <dbReference type="EMBL" id="NMH77070.1"/>
    </source>
</evidence>
<feature type="domain" description="Metallo-beta-lactamase" evidence="1">
    <location>
        <begin position="56"/>
        <end position="271"/>
    </location>
</feature>
<dbReference type="InterPro" id="IPR050662">
    <property type="entry name" value="Sec-metab_biosynth-thioest"/>
</dbReference>
<dbReference type="SUPFAM" id="SSF56281">
    <property type="entry name" value="Metallo-hydrolase/oxidoreductase"/>
    <property type="match status" value="1"/>
</dbReference>
<accession>A0ABX1R9L4</accession>
<evidence type="ECO:0000259" key="1">
    <source>
        <dbReference type="SMART" id="SM00849"/>
    </source>
</evidence>
<sequence>MRGLPAARTAGRRGAYRLGVICDDDPDADWTAPGVFRCAPGVHRIPLPLPNDGLRAVNVYAVADGDGWTLIDSGWALAQAGDLLQEALAQLGAGLGDVRRFLVTHVHRDHYTQAVVLRRQFGIRVALGRGEQPALEVINGPRTEPAHLTRLRHAGGHELLARLAKLPSEPHDPTVWEYPDDWIDDGAEIVLDPAPDGKRVLQAVATPGHTQGHLVFADQAGELLFSGDHVLPRITPSIGFEAAPARRPLADFLTSLELVRARPDAALLPAHGPVGRRVHERVDKLIAHHAKRLDATLGALQDGRSTAYEVAAALPWTRRDRRLEELDPFNAMLATLETAAHLDVLVERGVVRSVETDGVNHYTT</sequence>
<dbReference type="Gene3D" id="1.10.10.10">
    <property type="entry name" value="Winged helix-like DNA-binding domain superfamily/Winged helix DNA-binding domain"/>
    <property type="match status" value="1"/>
</dbReference>
<name>A0ABX1R9L4_9PSEU</name>
<keyword evidence="3" id="KW-1185">Reference proteome</keyword>
<dbReference type="Pfam" id="PF00753">
    <property type="entry name" value="Lactamase_B"/>
    <property type="match status" value="1"/>
</dbReference>
<dbReference type="SMART" id="SM00849">
    <property type="entry name" value="Lactamase_B"/>
    <property type="match status" value="1"/>
</dbReference>
<dbReference type="InterPro" id="IPR036866">
    <property type="entry name" value="RibonucZ/Hydroxyglut_hydro"/>
</dbReference>
<gene>
    <name evidence="2" type="ORF">HF577_08165</name>
</gene>
<dbReference type="Gene3D" id="3.60.15.10">
    <property type="entry name" value="Ribonuclease Z/Hydroxyacylglutathione hydrolase-like"/>
    <property type="match status" value="1"/>
</dbReference>
<protein>
    <submittedName>
        <fullName evidence="2">MBL fold metallo-hydrolase</fullName>
    </submittedName>
</protein>
<dbReference type="InterPro" id="IPR036388">
    <property type="entry name" value="WH-like_DNA-bd_sf"/>
</dbReference>
<dbReference type="PANTHER" id="PTHR23131">
    <property type="entry name" value="ENDORIBONUCLEASE LACTB2"/>
    <property type="match status" value="1"/>
</dbReference>
<organism evidence="2 3">
    <name type="scientific">Pseudonocardia xinjiangensis</name>
    <dbReference type="NCBI Taxonomy" id="75289"/>
    <lineage>
        <taxon>Bacteria</taxon>
        <taxon>Bacillati</taxon>
        <taxon>Actinomycetota</taxon>
        <taxon>Actinomycetes</taxon>
        <taxon>Pseudonocardiales</taxon>
        <taxon>Pseudonocardiaceae</taxon>
        <taxon>Pseudonocardia</taxon>
    </lineage>
</organism>
<dbReference type="EMBL" id="JAAXKY010000017">
    <property type="protein sequence ID" value="NMH77070.1"/>
    <property type="molecule type" value="Genomic_DNA"/>
</dbReference>
<dbReference type="PANTHER" id="PTHR23131:SF4">
    <property type="entry name" value="METALLO-BETA-LACTAMASE SUPERFAMILY POTEIN"/>
    <property type="match status" value="1"/>
</dbReference>
<evidence type="ECO:0000313" key="3">
    <source>
        <dbReference type="Proteomes" id="UP001296706"/>
    </source>
</evidence>
<dbReference type="Proteomes" id="UP001296706">
    <property type="component" value="Unassembled WGS sequence"/>
</dbReference>
<dbReference type="InterPro" id="IPR001279">
    <property type="entry name" value="Metallo-B-lactamas"/>
</dbReference>
<reference evidence="2 3" key="1">
    <citation type="submission" date="2020-04" db="EMBL/GenBank/DDBJ databases">
        <authorList>
            <person name="Klaysubun C."/>
            <person name="Duangmal K."/>
            <person name="Lipun K."/>
        </authorList>
    </citation>
    <scope>NUCLEOTIDE SEQUENCE [LARGE SCALE GENOMIC DNA]</scope>
    <source>
        <strain evidence="2 3">JCM 11839</strain>
    </source>
</reference>
<comment type="caution">
    <text evidence="2">The sequence shown here is derived from an EMBL/GenBank/DDBJ whole genome shotgun (WGS) entry which is preliminary data.</text>
</comment>
<proteinExistence type="predicted"/>